<comment type="caution">
    <text evidence="3">The sequence shown here is derived from an EMBL/GenBank/DDBJ whole genome shotgun (WGS) entry which is preliminary data.</text>
</comment>
<dbReference type="RefSeq" id="WP_149432553.1">
    <property type="nucleotide sequence ID" value="NZ_VLNY01000015.1"/>
</dbReference>
<protein>
    <submittedName>
        <fullName evidence="3">Uncharacterized protein</fullName>
    </submittedName>
</protein>
<dbReference type="EMBL" id="VLNY01000015">
    <property type="protein sequence ID" value="KAA0019457.1"/>
    <property type="molecule type" value="Genomic_DNA"/>
</dbReference>
<evidence type="ECO:0000256" key="2">
    <source>
        <dbReference type="SAM" id="Phobius"/>
    </source>
</evidence>
<keyword evidence="2" id="KW-1133">Transmembrane helix</keyword>
<keyword evidence="2" id="KW-0812">Transmembrane</keyword>
<accession>A0A5A7S3I0</accession>
<dbReference type="Proteomes" id="UP000322244">
    <property type="component" value="Unassembled WGS sequence"/>
</dbReference>
<sequence length="102" mass="10607">MLQVATPLVRSLFALLPALAFLLAPISDGNVAATAIGAAVALLVVAVVVTHGSRRELLALFTSSTGPEHSERCLRGAFRRQSSPDAPGRPLPRAPGTDLRLA</sequence>
<feature type="region of interest" description="Disordered" evidence="1">
    <location>
        <begin position="78"/>
        <end position="102"/>
    </location>
</feature>
<name>A0A5A7S3I0_9NOCA</name>
<dbReference type="OrthoDB" id="4485893at2"/>
<gene>
    <name evidence="3" type="ORF">FOY51_22700</name>
</gene>
<dbReference type="InterPro" id="IPR045635">
    <property type="entry name" value="DUF6412"/>
</dbReference>
<dbReference type="Pfam" id="PF19950">
    <property type="entry name" value="DUF6412"/>
    <property type="match status" value="1"/>
</dbReference>
<dbReference type="AlphaFoldDB" id="A0A5A7S3I0"/>
<evidence type="ECO:0000313" key="4">
    <source>
        <dbReference type="Proteomes" id="UP000322244"/>
    </source>
</evidence>
<keyword evidence="2" id="KW-0472">Membrane</keyword>
<reference evidence="3 4" key="1">
    <citation type="submission" date="2019-07" db="EMBL/GenBank/DDBJ databases">
        <title>Rhodococcus cavernicolus sp. nov., isolated from a cave.</title>
        <authorList>
            <person name="Lee S.D."/>
        </authorList>
    </citation>
    <scope>NUCLEOTIDE SEQUENCE [LARGE SCALE GENOMIC DNA]</scope>
    <source>
        <strain evidence="3 4">C1-24</strain>
    </source>
</reference>
<proteinExistence type="predicted"/>
<evidence type="ECO:0000313" key="3">
    <source>
        <dbReference type="EMBL" id="KAA0019457.1"/>
    </source>
</evidence>
<organism evidence="3 4">
    <name type="scientific">Antrihabitans cavernicola</name>
    <dbReference type="NCBI Taxonomy" id="2495913"/>
    <lineage>
        <taxon>Bacteria</taxon>
        <taxon>Bacillati</taxon>
        <taxon>Actinomycetota</taxon>
        <taxon>Actinomycetes</taxon>
        <taxon>Mycobacteriales</taxon>
        <taxon>Nocardiaceae</taxon>
        <taxon>Antrihabitans</taxon>
    </lineage>
</organism>
<evidence type="ECO:0000256" key="1">
    <source>
        <dbReference type="SAM" id="MobiDB-lite"/>
    </source>
</evidence>
<feature type="transmembrane region" description="Helical" evidence="2">
    <location>
        <begin position="30"/>
        <end position="49"/>
    </location>
</feature>
<keyword evidence="4" id="KW-1185">Reference proteome</keyword>